<keyword evidence="5" id="KW-1185">Reference proteome</keyword>
<dbReference type="SUPFAM" id="SSF51556">
    <property type="entry name" value="Metallo-dependent hydrolases"/>
    <property type="match status" value="1"/>
</dbReference>
<dbReference type="NCBIfam" id="TIGR00010">
    <property type="entry name" value="YchF/TatD family DNA exonuclease"/>
    <property type="match status" value="1"/>
</dbReference>
<feature type="binding site" evidence="3">
    <location>
        <position position="130"/>
    </location>
    <ligand>
        <name>a divalent metal cation</name>
        <dbReference type="ChEBI" id="CHEBI:60240"/>
        <label>2</label>
    </ligand>
</feature>
<dbReference type="PANTHER" id="PTHR46124:SF2">
    <property type="entry name" value="D-AMINOACYL-TRNA DEACYLASE"/>
    <property type="match status" value="1"/>
</dbReference>
<accession>A0A926HS70</accession>
<protein>
    <submittedName>
        <fullName evidence="4">TatD family hydrolase</fullName>
    </submittedName>
</protein>
<evidence type="ECO:0000256" key="1">
    <source>
        <dbReference type="ARBA" id="ARBA00022723"/>
    </source>
</evidence>
<dbReference type="Gene3D" id="3.20.20.140">
    <property type="entry name" value="Metal-dependent hydrolases"/>
    <property type="match status" value="1"/>
</dbReference>
<feature type="binding site" evidence="3">
    <location>
        <position position="202"/>
    </location>
    <ligand>
        <name>a divalent metal cation</name>
        <dbReference type="ChEBI" id="CHEBI:60240"/>
        <label>1</label>
    </ligand>
</feature>
<dbReference type="EMBL" id="JACRSN010000018">
    <property type="protein sequence ID" value="MBC8534514.1"/>
    <property type="molecule type" value="Genomic_DNA"/>
</dbReference>
<evidence type="ECO:0000313" key="4">
    <source>
        <dbReference type="EMBL" id="MBC8534514.1"/>
    </source>
</evidence>
<dbReference type="CDD" id="cd01310">
    <property type="entry name" value="TatD_DNAse"/>
    <property type="match status" value="1"/>
</dbReference>
<evidence type="ECO:0000256" key="2">
    <source>
        <dbReference type="ARBA" id="ARBA00022801"/>
    </source>
</evidence>
<feature type="binding site" evidence="3">
    <location>
        <position position="9"/>
    </location>
    <ligand>
        <name>a divalent metal cation</name>
        <dbReference type="ChEBI" id="CHEBI:60240"/>
        <label>1</label>
    </ligand>
</feature>
<feature type="binding site" evidence="3">
    <location>
        <position position="93"/>
    </location>
    <ligand>
        <name>a divalent metal cation</name>
        <dbReference type="ChEBI" id="CHEBI:60240"/>
        <label>1</label>
    </ligand>
</feature>
<proteinExistence type="predicted"/>
<dbReference type="InterPro" id="IPR001130">
    <property type="entry name" value="TatD-like"/>
</dbReference>
<dbReference type="GO" id="GO:0016788">
    <property type="term" value="F:hydrolase activity, acting on ester bonds"/>
    <property type="evidence" value="ECO:0007669"/>
    <property type="project" value="InterPro"/>
</dbReference>
<gene>
    <name evidence="4" type="ORF">IAG03_11060</name>
</gene>
<keyword evidence="1 3" id="KW-0479">Metal-binding</keyword>
<dbReference type="FunFam" id="3.20.20.140:FF:000005">
    <property type="entry name" value="TatD family hydrolase"/>
    <property type="match status" value="1"/>
</dbReference>
<dbReference type="InterPro" id="IPR032466">
    <property type="entry name" value="Metal_Hydrolase"/>
</dbReference>
<dbReference type="GO" id="GO:0005829">
    <property type="term" value="C:cytosol"/>
    <property type="evidence" value="ECO:0007669"/>
    <property type="project" value="TreeGrafter"/>
</dbReference>
<dbReference type="GO" id="GO:0046872">
    <property type="term" value="F:metal ion binding"/>
    <property type="evidence" value="ECO:0007669"/>
    <property type="project" value="UniProtKB-KW"/>
</dbReference>
<dbReference type="RefSeq" id="WP_249320095.1">
    <property type="nucleotide sequence ID" value="NZ_JACRSN010000018.1"/>
</dbReference>
<evidence type="ECO:0000313" key="5">
    <source>
        <dbReference type="Proteomes" id="UP000651482"/>
    </source>
</evidence>
<dbReference type="AlphaFoldDB" id="A0A926HS70"/>
<organism evidence="4 5">
    <name type="scientific">Yeguia hominis</name>
    <dbReference type="NCBI Taxonomy" id="2763662"/>
    <lineage>
        <taxon>Bacteria</taxon>
        <taxon>Bacillati</taxon>
        <taxon>Bacillota</taxon>
        <taxon>Clostridia</taxon>
        <taxon>Eubacteriales</taxon>
        <taxon>Yeguiaceae</taxon>
        <taxon>Yeguia</taxon>
    </lineage>
</organism>
<dbReference type="PANTHER" id="PTHR46124">
    <property type="entry name" value="D-AMINOACYL-TRNA DEACYLASE"/>
    <property type="match status" value="1"/>
</dbReference>
<comment type="caution">
    <text evidence="4">The sequence shown here is derived from an EMBL/GenBank/DDBJ whole genome shotgun (WGS) entry which is preliminary data.</text>
</comment>
<keyword evidence="2 4" id="KW-0378">Hydrolase</keyword>
<sequence>MSIFDSHAHYDDDAFDADRESLLADLPKRGVSGVVNAGASLAGSRASVALAKAYPYFYAAVGLHPEFASDWTEASKSEIAALTKQPKVVAIGEIGLDYHYEEAPSREVQRRAFEEQLMLAEQLSLPVIVHDRDAHGDTMEILRKHRPKGVLHCFSGSPETAQEALALGMYLGLGGAVTFKNAKKAKAVAEMVPLDRLLLETDAPYMAPVPLRGNRCDSSMIRYVAKEIAQRREISVETLLRCCEENAKRLFRISDMQK</sequence>
<name>A0A926HS70_9FIRM</name>
<dbReference type="InterPro" id="IPR018228">
    <property type="entry name" value="DNase_TatD-rel_CS"/>
</dbReference>
<evidence type="ECO:0000256" key="3">
    <source>
        <dbReference type="PIRSR" id="PIRSR005902-1"/>
    </source>
</evidence>
<dbReference type="Proteomes" id="UP000651482">
    <property type="component" value="Unassembled WGS sequence"/>
</dbReference>
<dbReference type="PROSITE" id="PS01091">
    <property type="entry name" value="TATD_3"/>
    <property type="match status" value="1"/>
</dbReference>
<reference evidence="4" key="1">
    <citation type="submission" date="2020-08" db="EMBL/GenBank/DDBJ databases">
        <title>Genome public.</title>
        <authorList>
            <person name="Liu C."/>
            <person name="Sun Q."/>
        </authorList>
    </citation>
    <scope>NUCLEOTIDE SEQUENCE</scope>
    <source>
        <strain evidence="4">NSJ-40</strain>
    </source>
</reference>
<feature type="binding site" evidence="3">
    <location>
        <position position="152"/>
    </location>
    <ligand>
        <name>a divalent metal cation</name>
        <dbReference type="ChEBI" id="CHEBI:60240"/>
        <label>2</label>
    </ligand>
</feature>
<dbReference type="GO" id="GO:0004536">
    <property type="term" value="F:DNA nuclease activity"/>
    <property type="evidence" value="ECO:0007669"/>
    <property type="project" value="InterPro"/>
</dbReference>
<dbReference type="Pfam" id="PF01026">
    <property type="entry name" value="TatD_DNase"/>
    <property type="match status" value="1"/>
</dbReference>
<feature type="binding site" evidence="3">
    <location>
        <position position="7"/>
    </location>
    <ligand>
        <name>a divalent metal cation</name>
        <dbReference type="ChEBI" id="CHEBI:60240"/>
        <label>1</label>
    </ligand>
</feature>
<dbReference type="PIRSF" id="PIRSF005902">
    <property type="entry name" value="DNase_TatD"/>
    <property type="match status" value="1"/>
</dbReference>
<dbReference type="InterPro" id="IPR015991">
    <property type="entry name" value="TatD/YcfH-like"/>
</dbReference>